<dbReference type="EMBL" id="CATOUU010000369">
    <property type="protein sequence ID" value="CAI9926518.1"/>
    <property type="molecule type" value="Genomic_DNA"/>
</dbReference>
<evidence type="ECO:0000313" key="2">
    <source>
        <dbReference type="EMBL" id="CAL6002819.1"/>
    </source>
</evidence>
<sequence>MNFSYLSSQLTQLYSRQKQTKYILNHVQEPKIEFISLPNTGRNSVFTRSCSTFHSLLENFSSFQMKEKFDDLRISFSEDVLIDFDDAELLELSFTENLYENID</sequence>
<name>A0AA86TZZ3_9EUKA</name>
<organism evidence="1">
    <name type="scientific">Hexamita inflata</name>
    <dbReference type="NCBI Taxonomy" id="28002"/>
    <lineage>
        <taxon>Eukaryota</taxon>
        <taxon>Metamonada</taxon>
        <taxon>Diplomonadida</taxon>
        <taxon>Hexamitidae</taxon>
        <taxon>Hexamitinae</taxon>
        <taxon>Hexamita</taxon>
    </lineage>
</organism>
<comment type="caution">
    <text evidence="1">The sequence shown here is derived from an EMBL/GenBank/DDBJ whole genome shotgun (WGS) entry which is preliminary data.</text>
</comment>
<dbReference type="Proteomes" id="UP001642409">
    <property type="component" value="Unassembled WGS sequence"/>
</dbReference>
<protein>
    <submittedName>
        <fullName evidence="2">Hypothetical_protein</fullName>
    </submittedName>
</protein>
<proteinExistence type="predicted"/>
<reference evidence="1" key="1">
    <citation type="submission" date="2023-06" db="EMBL/GenBank/DDBJ databases">
        <authorList>
            <person name="Kurt Z."/>
        </authorList>
    </citation>
    <scope>NUCLEOTIDE SEQUENCE</scope>
</reference>
<accession>A0AA86TZZ3</accession>
<dbReference type="AlphaFoldDB" id="A0AA86TZZ3"/>
<keyword evidence="3" id="KW-1185">Reference proteome</keyword>
<dbReference type="EMBL" id="CAXDID020000046">
    <property type="protein sequence ID" value="CAL6002819.1"/>
    <property type="molecule type" value="Genomic_DNA"/>
</dbReference>
<gene>
    <name evidence="1" type="ORF">HINF_LOCUS14163</name>
    <name evidence="2" type="ORF">HINF_LOCUS18103</name>
</gene>
<evidence type="ECO:0000313" key="3">
    <source>
        <dbReference type="Proteomes" id="UP001642409"/>
    </source>
</evidence>
<evidence type="ECO:0000313" key="1">
    <source>
        <dbReference type="EMBL" id="CAI9926518.1"/>
    </source>
</evidence>
<reference evidence="2 3" key="2">
    <citation type="submission" date="2024-07" db="EMBL/GenBank/DDBJ databases">
        <authorList>
            <person name="Akdeniz Z."/>
        </authorList>
    </citation>
    <scope>NUCLEOTIDE SEQUENCE [LARGE SCALE GENOMIC DNA]</scope>
</reference>